<feature type="region of interest" description="Disordered" evidence="1">
    <location>
        <begin position="24"/>
        <end position="66"/>
    </location>
</feature>
<comment type="caution">
    <text evidence="2">The sequence shown here is derived from an EMBL/GenBank/DDBJ whole genome shotgun (WGS) entry which is preliminary data.</text>
</comment>
<name>A0ABV5I1V7_9RHOB</name>
<dbReference type="EMBL" id="JBHMEC010000017">
    <property type="protein sequence ID" value="MFB9150577.1"/>
    <property type="molecule type" value="Genomic_DNA"/>
</dbReference>
<dbReference type="Proteomes" id="UP001589670">
    <property type="component" value="Unassembled WGS sequence"/>
</dbReference>
<feature type="compositionally biased region" description="Low complexity" evidence="1">
    <location>
        <begin position="33"/>
        <end position="58"/>
    </location>
</feature>
<protein>
    <recommendedName>
        <fullName evidence="4">D-galactarate dehydratase</fullName>
    </recommendedName>
</protein>
<evidence type="ECO:0000313" key="3">
    <source>
        <dbReference type="Proteomes" id="UP001589670"/>
    </source>
</evidence>
<evidence type="ECO:0000256" key="1">
    <source>
        <dbReference type="SAM" id="MobiDB-lite"/>
    </source>
</evidence>
<dbReference type="PROSITE" id="PS51257">
    <property type="entry name" value="PROKAR_LIPOPROTEIN"/>
    <property type="match status" value="1"/>
</dbReference>
<evidence type="ECO:0000313" key="2">
    <source>
        <dbReference type="EMBL" id="MFB9150577.1"/>
    </source>
</evidence>
<keyword evidence="3" id="KW-1185">Reference proteome</keyword>
<sequence>MSGFPRVVLVCLLTGGCALPGLFERSPAPPPDTSADAAAQPGTADATGAVDEAEAGPADPAPTLPATTIASLGDVARPGLWMRTPLVVSPVRGRVSDPASGASVAVDLIPLDAAPGAGSRMSLDAYRALDLPLTGLPELRVDAAD</sequence>
<organism evidence="2 3">
    <name type="scientific">Roseovarius ramblicola</name>
    <dbReference type="NCBI Taxonomy" id="2022336"/>
    <lineage>
        <taxon>Bacteria</taxon>
        <taxon>Pseudomonadati</taxon>
        <taxon>Pseudomonadota</taxon>
        <taxon>Alphaproteobacteria</taxon>
        <taxon>Rhodobacterales</taxon>
        <taxon>Roseobacteraceae</taxon>
        <taxon>Roseovarius</taxon>
    </lineage>
</organism>
<accession>A0ABV5I1V7</accession>
<dbReference type="RefSeq" id="WP_377070112.1">
    <property type="nucleotide sequence ID" value="NZ_JBHMEC010000017.1"/>
</dbReference>
<proteinExistence type="predicted"/>
<reference evidence="2 3" key="1">
    <citation type="submission" date="2024-09" db="EMBL/GenBank/DDBJ databases">
        <authorList>
            <person name="Sun Q."/>
            <person name="Mori K."/>
        </authorList>
    </citation>
    <scope>NUCLEOTIDE SEQUENCE [LARGE SCALE GENOMIC DNA]</scope>
    <source>
        <strain evidence="2 3">CECT 9424</strain>
    </source>
</reference>
<evidence type="ECO:0008006" key="4">
    <source>
        <dbReference type="Google" id="ProtNLM"/>
    </source>
</evidence>
<gene>
    <name evidence="2" type="ORF">ACFFU4_12540</name>
</gene>